<dbReference type="InterPro" id="IPR042460">
    <property type="entry name" value="DCN1-like_PONY"/>
</dbReference>
<dbReference type="Gene3D" id="1.10.238.10">
    <property type="entry name" value="EF-hand"/>
    <property type="match status" value="1"/>
</dbReference>
<keyword evidence="3" id="KW-0436">Ligase</keyword>
<proteinExistence type="predicted"/>
<keyword evidence="4" id="KW-1185">Reference proteome</keyword>
<protein>
    <recommendedName>
        <fullName evidence="1">Defective in cullin neddylation protein</fullName>
    </recommendedName>
</protein>
<dbReference type="EMBL" id="JBANRG010000038">
    <property type="protein sequence ID" value="KAK7448479.1"/>
    <property type="molecule type" value="Genomic_DNA"/>
</dbReference>
<organism evidence="3 4">
    <name type="scientific">Marasmiellus scandens</name>
    <dbReference type="NCBI Taxonomy" id="2682957"/>
    <lineage>
        <taxon>Eukaryota</taxon>
        <taxon>Fungi</taxon>
        <taxon>Dikarya</taxon>
        <taxon>Basidiomycota</taxon>
        <taxon>Agaricomycotina</taxon>
        <taxon>Agaricomycetes</taxon>
        <taxon>Agaricomycetidae</taxon>
        <taxon>Agaricales</taxon>
        <taxon>Marasmiineae</taxon>
        <taxon>Omphalotaceae</taxon>
        <taxon>Marasmiellus</taxon>
    </lineage>
</organism>
<evidence type="ECO:0000256" key="1">
    <source>
        <dbReference type="RuleBase" id="RU410713"/>
    </source>
</evidence>
<dbReference type="Pfam" id="PF14555">
    <property type="entry name" value="UBA_4"/>
    <property type="match status" value="1"/>
</dbReference>
<evidence type="ECO:0000259" key="2">
    <source>
        <dbReference type="PROSITE" id="PS51229"/>
    </source>
</evidence>
<dbReference type="InterPro" id="IPR014764">
    <property type="entry name" value="DCN-prot"/>
</dbReference>
<accession>A0ABR1J632</accession>
<sequence length="310" mass="35348">MVDKKMDESISQFCAVTGASSKEAKRFLEKYKKLEVAVDAFYNDPSAMAAATRRNNEGPSTSKLSQLFDKYKDPDGDEISANGTIKFCEDLDVDPENVVLLAVAYELKSERLGEWNRKGWIEGWKNLGCDSIPAMKTSLVKLGDKLGSNPEYFRKVYQHTFDFARAEGQRSLALDVAQAFWSLLLPVGLKGGALSHISSRDGDNDISMNGEQGWKDEYTDWWFEYLTERGGKGVSKDTWAMFLDFVRTIDAKFEKYDMEGMFFFALFLSHIARRNRPRWKRACQKSTTLTDCIRSVFIHLSFMQRLGHPP</sequence>
<dbReference type="GO" id="GO:0016874">
    <property type="term" value="F:ligase activity"/>
    <property type="evidence" value="ECO:0007669"/>
    <property type="project" value="UniProtKB-KW"/>
</dbReference>
<dbReference type="InterPro" id="IPR005176">
    <property type="entry name" value="PONY_dom"/>
</dbReference>
<dbReference type="Gene3D" id="1.10.8.10">
    <property type="entry name" value="DNA helicase RuvA subunit, C-terminal domain"/>
    <property type="match status" value="1"/>
</dbReference>
<dbReference type="Pfam" id="PF03556">
    <property type="entry name" value="Cullin_binding"/>
    <property type="match status" value="1"/>
</dbReference>
<gene>
    <name evidence="3" type="primary">DCN1</name>
    <name evidence="3" type="ORF">VKT23_013740</name>
</gene>
<evidence type="ECO:0000313" key="4">
    <source>
        <dbReference type="Proteomes" id="UP001498398"/>
    </source>
</evidence>
<dbReference type="PANTHER" id="PTHR12281">
    <property type="entry name" value="RP42 RELATED"/>
    <property type="match status" value="1"/>
</dbReference>
<reference evidence="3 4" key="1">
    <citation type="submission" date="2024-01" db="EMBL/GenBank/DDBJ databases">
        <title>A draft genome for the cacao thread blight pathogen Marasmiellus scandens.</title>
        <authorList>
            <person name="Baruah I.K."/>
            <person name="Leung J."/>
            <person name="Bukari Y."/>
            <person name="Amoako-Attah I."/>
            <person name="Meinhardt L.W."/>
            <person name="Bailey B.A."/>
            <person name="Cohen S.P."/>
        </authorList>
    </citation>
    <scope>NUCLEOTIDE SEQUENCE [LARGE SCALE GENOMIC DNA]</scope>
    <source>
        <strain evidence="3 4">GH-19</strain>
    </source>
</reference>
<dbReference type="Proteomes" id="UP001498398">
    <property type="component" value="Unassembled WGS sequence"/>
</dbReference>
<dbReference type="Gene3D" id="1.10.238.200">
    <property type="entry name" value="Cullin, PONY binding domain"/>
    <property type="match status" value="1"/>
</dbReference>
<dbReference type="PROSITE" id="PS51229">
    <property type="entry name" value="DCUN1"/>
    <property type="match status" value="1"/>
</dbReference>
<evidence type="ECO:0000313" key="3">
    <source>
        <dbReference type="EMBL" id="KAK7448479.1"/>
    </source>
</evidence>
<feature type="domain" description="DCUN1" evidence="2">
    <location>
        <begin position="59"/>
        <end position="274"/>
    </location>
</feature>
<dbReference type="PANTHER" id="PTHR12281:SF31">
    <property type="entry name" value="DCN1-LIKE PROTEIN 3"/>
    <property type="match status" value="1"/>
</dbReference>
<comment type="function">
    <text evidence="1">Neddylation of cullins play an essential role in the regulation of SCF-type complexes activity.</text>
</comment>
<comment type="caution">
    <text evidence="3">The sequence shown here is derived from an EMBL/GenBank/DDBJ whole genome shotgun (WGS) entry which is preliminary data.</text>
</comment>
<name>A0ABR1J632_9AGAR</name>